<dbReference type="Proteomes" id="UP000706039">
    <property type="component" value="Unassembled WGS sequence"/>
</dbReference>
<dbReference type="PROSITE" id="PS51257">
    <property type="entry name" value="PROKAR_LIPOPROTEIN"/>
    <property type="match status" value="1"/>
</dbReference>
<accession>A0ABS7PK34</accession>
<organism evidence="3 4">
    <name type="scientific">Sphingomonas colocasiae</name>
    <dbReference type="NCBI Taxonomy" id="1848973"/>
    <lineage>
        <taxon>Bacteria</taxon>
        <taxon>Pseudomonadati</taxon>
        <taxon>Pseudomonadota</taxon>
        <taxon>Alphaproteobacteria</taxon>
        <taxon>Sphingomonadales</taxon>
        <taxon>Sphingomonadaceae</taxon>
        <taxon>Sphingomonas</taxon>
    </lineage>
</organism>
<reference evidence="3 4" key="1">
    <citation type="submission" date="2021-08" db="EMBL/GenBank/DDBJ databases">
        <authorList>
            <person name="Tuo L."/>
        </authorList>
    </citation>
    <scope>NUCLEOTIDE SEQUENCE [LARGE SCALE GENOMIC DNA]</scope>
    <source>
        <strain evidence="3 4">JCM 31229</strain>
    </source>
</reference>
<name>A0ABS7PK34_9SPHN</name>
<feature type="signal peptide" evidence="2">
    <location>
        <begin position="1"/>
        <end position="17"/>
    </location>
</feature>
<evidence type="ECO:0000256" key="1">
    <source>
        <dbReference type="SAM" id="MobiDB-lite"/>
    </source>
</evidence>
<proteinExistence type="predicted"/>
<evidence type="ECO:0008006" key="5">
    <source>
        <dbReference type="Google" id="ProtNLM"/>
    </source>
</evidence>
<feature type="chain" id="PRO_5046229871" description="Argininosuccinate lyase" evidence="2">
    <location>
        <begin position="18"/>
        <end position="100"/>
    </location>
</feature>
<keyword evidence="2" id="KW-0732">Signal</keyword>
<sequence length="100" mass="10481">MRIVLLLTAAAATLSLAACGSKEPEAPALENNVVEMPEDLTPVNETPPAENLTNEVTPAAPPPAFTDDEQMRDDADATGLTARLPRSDTEAPVANEAAER</sequence>
<protein>
    <recommendedName>
        <fullName evidence="5">Argininosuccinate lyase</fullName>
    </recommendedName>
</protein>
<dbReference type="EMBL" id="JAINVV010000003">
    <property type="protein sequence ID" value="MBY8821646.1"/>
    <property type="molecule type" value="Genomic_DNA"/>
</dbReference>
<evidence type="ECO:0000256" key="2">
    <source>
        <dbReference type="SAM" id="SignalP"/>
    </source>
</evidence>
<gene>
    <name evidence="3" type="ORF">K7G82_05035</name>
</gene>
<feature type="region of interest" description="Disordered" evidence="1">
    <location>
        <begin position="39"/>
        <end position="100"/>
    </location>
</feature>
<dbReference type="RefSeq" id="WP_222988744.1">
    <property type="nucleotide sequence ID" value="NZ_JAINVV010000003.1"/>
</dbReference>
<evidence type="ECO:0000313" key="4">
    <source>
        <dbReference type="Proteomes" id="UP000706039"/>
    </source>
</evidence>
<comment type="caution">
    <text evidence="3">The sequence shown here is derived from an EMBL/GenBank/DDBJ whole genome shotgun (WGS) entry which is preliminary data.</text>
</comment>
<evidence type="ECO:0000313" key="3">
    <source>
        <dbReference type="EMBL" id="MBY8821646.1"/>
    </source>
</evidence>
<keyword evidence="4" id="KW-1185">Reference proteome</keyword>